<dbReference type="Gene3D" id="1.20.5.1930">
    <property type="match status" value="1"/>
</dbReference>
<keyword evidence="17" id="KW-1133">Transmembrane helix</keyword>
<keyword evidence="8" id="KW-0808">Transferase</keyword>
<dbReference type="EMBL" id="CP012382">
    <property type="protein sequence ID" value="AKZ60167.1"/>
    <property type="molecule type" value="Genomic_DNA"/>
</dbReference>
<dbReference type="InterPro" id="IPR004358">
    <property type="entry name" value="Sig_transdc_His_kin-like_C"/>
</dbReference>
<evidence type="ECO:0000256" key="8">
    <source>
        <dbReference type="ARBA" id="ARBA00022679"/>
    </source>
</evidence>
<evidence type="ECO:0000313" key="20">
    <source>
        <dbReference type="EMBL" id="CAJ88179.1"/>
    </source>
</evidence>
<dbReference type="EC" id="2.7.13.3" evidence="4"/>
<evidence type="ECO:0000256" key="6">
    <source>
        <dbReference type="ARBA" id="ARBA00022485"/>
    </source>
</evidence>
<gene>
    <name evidence="19" type="ORF">SAM23877_7124</name>
    <name evidence="20" type="ORF">SAMR0469</name>
</gene>
<feature type="region of interest" description="Disordered" evidence="16">
    <location>
        <begin position="1"/>
        <end position="26"/>
    </location>
</feature>
<keyword evidence="17" id="KW-0472">Membrane</keyword>
<reference evidence="20" key="1">
    <citation type="journal article" date="2006" name="Microbiology (Mosc.)">
        <title>Multiple biosynthetic and uptake systems mediate siderophore-dependent iron acquisition in Streptomyces coelicolor A3(2) and Streptomyces ambofaciens ATCC 23877.</title>
        <authorList>
            <person name="Barona-Gomez F."/>
            <person name="Lautru S."/>
            <person name="Francou F.X."/>
            <person name="Leblond P."/>
            <person name="Pernodet J.L."/>
            <person name="Challis G.L."/>
        </authorList>
    </citation>
    <scope>NUCLEOTIDE SEQUENCE</scope>
    <source>
        <strain evidence="20">ATCC 23877</strain>
    </source>
</reference>
<dbReference type="GO" id="GO:0016020">
    <property type="term" value="C:membrane"/>
    <property type="evidence" value="ECO:0007669"/>
    <property type="project" value="InterPro"/>
</dbReference>
<keyword evidence="6" id="KW-0004">4Fe-4S</keyword>
<evidence type="ECO:0000256" key="15">
    <source>
        <dbReference type="ARBA" id="ARBA00030800"/>
    </source>
</evidence>
<dbReference type="CDD" id="cd16917">
    <property type="entry name" value="HATPase_UhpB-NarQ-NarX-like"/>
    <property type="match status" value="1"/>
</dbReference>
<dbReference type="PROSITE" id="PS50109">
    <property type="entry name" value="HIS_KIN"/>
    <property type="match status" value="1"/>
</dbReference>
<evidence type="ECO:0000313" key="21">
    <source>
        <dbReference type="Proteomes" id="UP000061018"/>
    </source>
</evidence>
<dbReference type="AlphaFoldDB" id="A0ACH5"/>
<accession>A0ACH5</accession>
<dbReference type="PIRSF" id="PIRSF037434">
    <property type="entry name" value="STHK_ChrS"/>
    <property type="match status" value="1"/>
</dbReference>
<keyword evidence="17" id="KW-0812">Transmembrane</keyword>
<dbReference type="InterPro" id="IPR005467">
    <property type="entry name" value="His_kinase_dom"/>
</dbReference>
<evidence type="ECO:0000256" key="12">
    <source>
        <dbReference type="ARBA" id="ARBA00023012"/>
    </source>
</evidence>
<dbReference type="GO" id="GO:0051539">
    <property type="term" value="F:4 iron, 4 sulfur cluster binding"/>
    <property type="evidence" value="ECO:0007669"/>
    <property type="project" value="UniProtKB-KW"/>
</dbReference>
<dbReference type="GO" id="GO:0046872">
    <property type="term" value="F:metal ion binding"/>
    <property type="evidence" value="ECO:0007669"/>
    <property type="project" value="UniProtKB-KW"/>
</dbReference>
<evidence type="ECO:0000256" key="13">
    <source>
        <dbReference type="ARBA" id="ARBA00023014"/>
    </source>
</evidence>
<dbReference type="GO" id="GO:0005737">
    <property type="term" value="C:cytoplasm"/>
    <property type="evidence" value="ECO:0007669"/>
    <property type="project" value="UniProtKB-SubCell"/>
</dbReference>
<dbReference type="STRING" id="1889.SAM40697_6423"/>
<dbReference type="Pfam" id="PF02518">
    <property type="entry name" value="HATPase_c"/>
    <property type="match status" value="1"/>
</dbReference>
<keyword evidence="12" id="KW-0902">Two-component regulatory system</keyword>
<comment type="function">
    <text evidence="14">Member of the two-component regulatory system NreB/NreC involved in the control of dissimilatory nitrate/nitrite reduction in response to oxygen. NreB functions as a direct oxygen sensor histidine kinase which is autophosphorylated, in the absence of oxygen, probably at the conserved histidine residue, and transfers its phosphate group probably to a conserved aspartate residue of NreC. NreB/NreC activates the expression of the nitrate (narGHJI) and nitrite (nir) reductase operons, as well as the putative nitrate transporter gene narT.</text>
</comment>
<dbReference type="GO" id="GO:0000155">
    <property type="term" value="F:phosphorelay sensor kinase activity"/>
    <property type="evidence" value="ECO:0007669"/>
    <property type="project" value="InterPro"/>
</dbReference>
<dbReference type="InterPro" id="IPR003594">
    <property type="entry name" value="HATPase_dom"/>
</dbReference>
<dbReference type="InterPro" id="IPR036890">
    <property type="entry name" value="HATPase_C_sf"/>
</dbReference>
<evidence type="ECO:0000256" key="10">
    <source>
        <dbReference type="ARBA" id="ARBA00022777"/>
    </source>
</evidence>
<dbReference type="Proteomes" id="UP000061018">
    <property type="component" value="Chromosome"/>
</dbReference>
<feature type="transmembrane region" description="Helical" evidence="17">
    <location>
        <begin position="42"/>
        <end position="62"/>
    </location>
</feature>
<dbReference type="Gene3D" id="3.30.565.10">
    <property type="entry name" value="Histidine kinase-like ATPase, C-terminal domain"/>
    <property type="match status" value="1"/>
</dbReference>
<evidence type="ECO:0000256" key="9">
    <source>
        <dbReference type="ARBA" id="ARBA00022723"/>
    </source>
</evidence>
<feature type="transmembrane region" description="Helical" evidence="17">
    <location>
        <begin position="69"/>
        <end position="86"/>
    </location>
</feature>
<dbReference type="PANTHER" id="PTHR24421">
    <property type="entry name" value="NITRATE/NITRITE SENSOR PROTEIN NARX-RELATED"/>
    <property type="match status" value="1"/>
</dbReference>
<keyword evidence="13" id="KW-0411">Iron-sulfur</keyword>
<comment type="catalytic activity">
    <reaction evidence="1">
        <text>ATP + protein L-histidine = ADP + protein N-phospho-L-histidine.</text>
        <dbReference type="EC" id="2.7.13.3"/>
    </reaction>
</comment>
<evidence type="ECO:0000256" key="3">
    <source>
        <dbReference type="ARBA" id="ARBA00004496"/>
    </source>
</evidence>
<comment type="cofactor">
    <cofactor evidence="2">
        <name>[4Fe-4S] cluster</name>
        <dbReference type="ChEBI" id="CHEBI:49883"/>
    </cofactor>
</comment>
<evidence type="ECO:0000256" key="1">
    <source>
        <dbReference type="ARBA" id="ARBA00000085"/>
    </source>
</evidence>
<feature type="transmembrane region" description="Helical" evidence="17">
    <location>
        <begin position="166"/>
        <end position="185"/>
    </location>
</feature>
<evidence type="ECO:0000256" key="4">
    <source>
        <dbReference type="ARBA" id="ARBA00012438"/>
    </source>
</evidence>
<sequence>MTNVSRAPGAMADTEGVASDATLPVPEPQAAPGAQPRLLLRFSPPVLLGVGLVLAAATSSLVGMDGTEWAAAGTLAAAALVLQLWWDRVARARPGPSAAGALYYALRSVLAFGLAWINPFCAFYAAVGCFDTERLVPRRWVPLGLLATAATIAGAQIGGLPPDDTASWVFYGMLVAVNTGIFLTVQQDTEKEEDRARERVETIRELEHTNIALERALVENAALHDQLMLQAREAGIADERRRLAAEIHDTVAQDLTGVITQLQVVTDTQEQGPARVHAERALQLARHSLGEARRAVANLAPVALAEDDLPGALKKTVVRWSERTGVQAEFALTGSDEPLHEEVQGTLLRIAAEALSNTARHAKATRVGVTLSYMGEEVVLDVRDDGRGFDPSALPERDTASGFGLKGMRARAERLAGELTVESEPGLGTAVSARVPSVPYGR</sequence>
<name>A0ACH5_STRA7</name>
<comment type="subcellular location">
    <subcellularLocation>
        <location evidence="3">Cytoplasm</location>
    </subcellularLocation>
</comment>
<dbReference type="PRINTS" id="PR00344">
    <property type="entry name" value="BCTRLSENSOR"/>
</dbReference>
<dbReference type="EMBL" id="AM238664">
    <property type="protein sequence ID" value="CAJ88179.1"/>
    <property type="molecule type" value="Genomic_DNA"/>
</dbReference>
<feature type="transmembrane region" description="Helical" evidence="17">
    <location>
        <begin position="140"/>
        <end position="160"/>
    </location>
</feature>
<keyword evidence="9" id="KW-0479">Metal-binding</keyword>
<protein>
    <recommendedName>
        <fullName evidence="5">Oxygen sensor histidine kinase NreB</fullName>
        <ecNumber evidence="4">2.7.13.3</ecNumber>
    </recommendedName>
    <alternativeName>
        <fullName evidence="15">Nitrogen regulation protein B</fullName>
    </alternativeName>
</protein>
<dbReference type="SMART" id="SM00387">
    <property type="entry name" value="HATPase_c"/>
    <property type="match status" value="1"/>
</dbReference>
<evidence type="ECO:0000259" key="18">
    <source>
        <dbReference type="PROSITE" id="PS50109"/>
    </source>
</evidence>
<reference evidence="21" key="3">
    <citation type="journal article" date="2015" name="J. Biotechnol.">
        <title>Complete genome sequence of Streptomyces ambofaciens ATCC 23877, the spiramycin producer.</title>
        <authorList>
            <person name="Thibessard A."/>
            <person name="Haas D."/>
            <person name="Gerbaud C."/>
            <person name="Aigle B."/>
            <person name="Lautru S."/>
            <person name="Pernodet J.L."/>
            <person name="Leblond P."/>
        </authorList>
    </citation>
    <scope>NUCLEOTIDE SEQUENCE [LARGE SCALE GENOMIC DNA]</scope>
    <source>
        <strain evidence="21">ATCC 23877 / 3486 / DSM 40053 / JCM 4204 / NBRC 12836 / NRRL B-2516</strain>
    </source>
</reference>
<evidence type="ECO:0000256" key="5">
    <source>
        <dbReference type="ARBA" id="ARBA00017322"/>
    </source>
</evidence>
<dbReference type="InterPro" id="IPR011712">
    <property type="entry name" value="Sig_transdc_His_kin_sub3_dim/P"/>
</dbReference>
<reference evidence="20" key="2">
    <citation type="journal article" date="2006" name="Mol. Biol. Evol.">
        <title>Evolution of the terminal regions of the Streptomyces linear chromosome.</title>
        <authorList>
            <person name="Choulet F."/>
            <person name="Aigle B."/>
            <person name="Gallois A."/>
            <person name="Mangenot S."/>
            <person name="Gerbaud C."/>
            <person name="Truong C."/>
            <person name="Francou F.X."/>
            <person name="Fourrier C."/>
            <person name="Guerineau M."/>
            <person name="Decaris B."/>
            <person name="Barbe V."/>
            <person name="Pernodet J.L."/>
            <person name="Leblond P."/>
        </authorList>
    </citation>
    <scope>NUCLEOTIDE SEQUENCE</scope>
    <source>
        <strain evidence="20">ATCC 23877</strain>
    </source>
</reference>
<dbReference type="InterPro" id="IPR050482">
    <property type="entry name" value="Sensor_HK_TwoCompSys"/>
</dbReference>
<dbReference type="GO" id="GO:0046983">
    <property type="term" value="F:protein dimerization activity"/>
    <property type="evidence" value="ECO:0007669"/>
    <property type="project" value="InterPro"/>
</dbReference>
<keyword evidence="7" id="KW-0963">Cytoplasm</keyword>
<evidence type="ECO:0000256" key="7">
    <source>
        <dbReference type="ARBA" id="ARBA00022490"/>
    </source>
</evidence>
<evidence type="ECO:0000256" key="2">
    <source>
        <dbReference type="ARBA" id="ARBA00001966"/>
    </source>
</evidence>
<evidence type="ECO:0000256" key="17">
    <source>
        <dbReference type="SAM" id="Phobius"/>
    </source>
</evidence>
<dbReference type="SUPFAM" id="SSF55874">
    <property type="entry name" value="ATPase domain of HSP90 chaperone/DNA topoisomerase II/histidine kinase"/>
    <property type="match status" value="1"/>
</dbReference>
<feature type="transmembrane region" description="Helical" evidence="17">
    <location>
        <begin position="106"/>
        <end position="128"/>
    </location>
</feature>
<keyword evidence="10 20" id="KW-0418">Kinase</keyword>
<organism evidence="20">
    <name type="scientific">Streptomyces ambofaciens (strain ATCC 23877 / 3486 / DSM 40053 / JCM 4204 / NBRC 12836 / NRRL B-2516)</name>
    <dbReference type="NCBI Taxonomy" id="278992"/>
    <lineage>
        <taxon>Bacteria</taxon>
        <taxon>Bacillati</taxon>
        <taxon>Actinomycetota</taxon>
        <taxon>Actinomycetes</taxon>
        <taxon>Kitasatosporales</taxon>
        <taxon>Streptomycetaceae</taxon>
        <taxon>Streptomyces</taxon>
    </lineage>
</organism>
<evidence type="ECO:0000256" key="11">
    <source>
        <dbReference type="ARBA" id="ARBA00023004"/>
    </source>
</evidence>
<dbReference type="Pfam" id="PF07730">
    <property type="entry name" value="HisKA_3"/>
    <property type="match status" value="1"/>
</dbReference>
<dbReference type="InterPro" id="IPR017205">
    <property type="entry name" value="Sig_transdc_His_kinase_ChrS"/>
</dbReference>
<reference evidence="19" key="4">
    <citation type="submission" date="2015-07" db="EMBL/GenBank/DDBJ databases">
        <title>Complete genome sequence of Streptomyces ambofaciens ATCC 23877, the spiramycin producer.</title>
        <authorList>
            <person name="Thibessard A."/>
            <person name="Haas D."/>
            <person name="Gerbaud C."/>
            <person name="Aigle B."/>
            <person name="Lautru S."/>
            <person name="Pernodet J.-L."/>
            <person name="Leblond P."/>
        </authorList>
    </citation>
    <scope>NUCLEOTIDE SEQUENCE [LARGE SCALE GENOMIC DNA]</scope>
    <source>
        <strain evidence="19">ATCC 23877</strain>
    </source>
</reference>
<dbReference type="PANTHER" id="PTHR24421:SF62">
    <property type="entry name" value="SENSORY TRANSDUCTION HISTIDINE KINASE"/>
    <property type="match status" value="1"/>
</dbReference>
<evidence type="ECO:0000256" key="14">
    <source>
        <dbReference type="ARBA" id="ARBA00024827"/>
    </source>
</evidence>
<feature type="domain" description="Histidine kinase" evidence="18">
    <location>
        <begin position="347"/>
        <end position="439"/>
    </location>
</feature>
<proteinExistence type="predicted"/>
<evidence type="ECO:0000256" key="16">
    <source>
        <dbReference type="SAM" id="MobiDB-lite"/>
    </source>
</evidence>
<dbReference type="KEGG" id="samb:SAM23877_7124"/>
<evidence type="ECO:0000313" key="19">
    <source>
        <dbReference type="EMBL" id="AKZ60167.1"/>
    </source>
</evidence>
<keyword evidence="11" id="KW-0408">Iron</keyword>